<dbReference type="EMBL" id="JAJGAK010000001">
    <property type="protein sequence ID" value="MCC8362017.1"/>
    <property type="molecule type" value="Genomic_DNA"/>
</dbReference>
<feature type="signal peptide" evidence="1">
    <location>
        <begin position="1"/>
        <end position="19"/>
    </location>
</feature>
<evidence type="ECO:0008006" key="4">
    <source>
        <dbReference type="Google" id="ProtNLM"/>
    </source>
</evidence>
<accession>A0ABS8JEJ4</accession>
<gene>
    <name evidence="2" type="ORF">LK996_02815</name>
</gene>
<proteinExistence type="predicted"/>
<sequence length="143" mass="15377">MRLSPLALLVVACVGPALAQNPSFSDSVAIFEAAGYKPQGARWVRCEEDPPTAAYSPGSIELQDLNGDGTREAWVRESSSFCYGAAGEHVTLLRRDGDKWVVLIESAGVALPHATKHDGWPDIEVGGPTESAMYRWNGTAYGR</sequence>
<evidence type="ECO:0000313" key="3">
    <source>
        <dbReference type="Proteomes" id="UP001165293"/>
    </source>
</evidence>
<reference evidence="2" key="1">
    <citation type="submission" date="2021-10" db="EMBL/GenBank/DDBJ databases">
        <authorList>
            <person name="Lyu M."/>
            <person name="Wang X."/>
            <person name="Meng X."/>
            <person name="Xu K."/>
        </authorList>
    </citation>
    <scope>NUCLEOTIDE SEQUENCE</scope>
    <source>
        <strain evidence="2">A6</strain>
    </source>
</reference>
<keyword evidence="3" id="KW-1185">Reference proteome</keyword>
<evidence type="ECO:0000313" key="2">
    <source>
        <dbReference type="EMBL" id="MCC8362017.1"/>
    </source>
</evidence>
<dbReference type="RefSeq" id="WP_230525653.1">
    <property type="nucleotide sequence ID" value="NZ_JAJGAK010000001.1"/>
</dbReference>
<evidence type="ECO:0000256" key="1">
    <source>
        <dbReference type="SAM" id="SignalP"/>
    </source>
</evidence>
<dbReference type="SUPFAM" id="SSF69318">
    <property type="entry name" value="Integrin alpha N-terminal domain"/>
    <property type="match status" value="1"/>
</dbReference>
<keyword evidence="1" id="KW-0732">Signal</keyword>
<feature type="chain" id="PRO_5047488772" description="FG-GAP repeat protein" evidence="1">
    <location>
        <begin position="20"/>
        <end position="143"/>
    </location>
</feature>
<comment type="caution">
    <text evidence="2">The sequence shown here is derived from an EMBL/GenBank/DDBJ whole genome shotgun (WGS) entry which is preliminary data.</text>
</comment>
<dbReference type="Proteomes" id="UP001165293">
    <property type="component" value="Unassembled WGS sequence"/>
</dbReference>
<protein>
    <recommendedName>
        <fullName evidence="4">FG-GAP repeat protein</fullName>
    </recommendedName>
</protein>
<dbReference type="InterPro" id="IPR028994">
    <property type="entry name" value="Integrin_alpha_N"/>
</dbReference>
<name>A0ABS8JEJ4_9GAMM</name>
<organism evidence="2 3">
    <name type="scientific">Noviluteimonas lactosilytica</name>
    <dbReference type="NCBI Taxonomy" id="2888523"/>
    <lineage>
        <taxon>Bacteria</taxon>
        <taxon>Pseudomonadati</taxon>
        <taxon>Pseudomonadota</taxon>
        <taxon>Gammaproteobacteria</taxon>
        <taxon>Lysobacterales</taxon>
        <taxon>Lysobacteraceae</taxon>
        <taxon>Noviluteimonas</taxon>
    </lineage>
</organism>